<dbReference type="CDD" id="cd02440">
    <property type="entry name" value="AdoMet_MTases"/>
    <property type="match status" value="1"/>
</dbReference>
<accession>A0A844QIB8</accession>
<dbReference type="GO" id="GO:0005737">
    <property type="term" value="C:cytoplasm"/>
    <property type="evidence" value="ECO:0007669"/>
    <property type="project" value="TreeGrafter"/>
</dbReference>
<dbReference type="SUPFAM" id="SSF53335">
    <property type="entry name" value="S-adenosyl-L-methionine-dependent methyltransferases"/>
    <property type="match status" value="1"/>
</dbReference>
<dbReference type="Pfam" id="PF01135">
    <property type="entry name" value="PCMT"/>
    <property type="match status" value="1"/>
</dbReference>
<dbReference type="EMBL" id="WPHG01000002">
    <property type="protein sequence ID" value="MVA97459.1"/>
    <property type="molecule type" value="Genomic_DNA"/>
</dbReference>
<dbReference type="Gene3D" id="3.40.50.150">
    <property type="entry name" value="Vaccinia Virus protein VP39"/>
    <property type="match status" value="1"/>
</dbReference>
<dbReference type="AlphaFoldDB" id="A0A844QIB8"/>
<dbReference type="InterPro" id="IPR029063">
    <property type="entry name" value="SAM-dependent_MTases_sf"/>
</dbReference>
<evidence type="ECO:0000256" key="3">
    <source>
        <dbReference type="ARBA" id="ARBA00030757"/>
    </source>
</evidence>
<gene>
    <name evidence="4" type="ORF">GN330_09385</name>
</gene>
<proteinExistence type="inferred from homology"/>
<organism evidence="4 5">
    <name type="scientific">Nitratireductor arenosus</name>
    <dbReference type="NCBI Taxonomy" id="2682096"/>
    <lineage>
        <taxon>Bacteria</taxon>
        <taxon>Pseudomonadati</taxon>
        <taxon>Pseudomonadota</taxon>
        <taxon>Alphaproteobacteria</taxon>
        <taxon>Hyphomicrobiales</taxon>
        <taxon>Phyllobacteriaceae</taxon>
        <taxon>Nitratireductor</taxon>
    </lineage>
</organism>
<comment type="similarity">
    <text evidence="1">Belongs to the methyltransferase superfamily. L-isoaspartyl/D-aspartyl protein methyltransferase family.</text>
</comment>
<evidence type="ECO:0000256" key="1">
    <source>
        <dbReference type="ARBA" id="ARBA00005369"/>
    </source>
</evidence>
<dbReference type="RefSeq" id="WP_156712417.1">
    <property type="nucleotide sequence ID" value="NZ_WPHG01000002.1"/>
</dbReference>
<dbReference type="Proteomes" id="UP000463224">
    <property type="component" value="Unassembled WGS sequence"/>
</dbReference>
<dbReference type="PANTHER" id="PTHR11579">
    <property type="entry name" value="PROTEIN-L-ISOASPARTATE O-METHYLTRANSFERASE"/>
    <property type="match status" value="1"/>
</dbReference>
<dbReference type="PANTHER" id="PTHR11579:SF18">
    <property type="entry name" value="PROTEIN-L-ISOASPARTATE O-METHYLTRANSFERASE"/>
    <property type="match status" value="1"/>
</dbReference>
<evidence type="ECO:0000313" key="4">
    <source>
        <dbReference type="EMBL" id="MVA97459.1"/>
    </source>
</evidence>
<keyword evidence="5" id="KW-1185">Reference proteome</keyword>
<evidence type="ECO:0000313" key="5">
    <source>
        <dbReference type="Proteomes" id="UP000463224"/>
    </source>
</evidence>
<reference evidence="4 5" key="1">
    <citation type="submission" date="2019-12" db="EMBL/GenBank/DDBJ databases">
        <title>Nitratireductor arenosus sp. nov., Isolated from sea sand, Jeju island, South Korea.</title>
        <authorList>
            <person name="Kim W."/>
        </authorList>
    </citation>
    <scope>NUCLEOTIDE SEQUENCE [LARGE SCALE GENOMIC DNA]</scope>
    <source>
        <strain evidence="4 5">CAU 1489</strain>
    </source>
</reference>
<protein>
    <recommendedName>
        <fullName evidence="2">Protein-L-isoaspartate O-methyltransferase</fullName>
    </recommendedName>
    <alternativeName>
        <fullName evidence="3">Protein L-isoaspartyl methyltransferase</fullName>
    </alternativeName>
</protein>
<sequence length="223" mass="23776">MSTDFEQLREKMVDGQLRTTDVTNLSVLDAFLSVPREAFVPARLRDLAYIDEDVDITPPDGETRRFLMEPSPLAKLIQLAEVDAGDIVLDVGTGTGYSAAILSQLAGSVIALESDAALAAQASERLSELGCDNVAVVEGALEAGYPSEAPYDVILVAGAVDRIPDAIFEQMKEGGRLVTVEGHGNAGVARLYLKQVGHVSGRWAFNAAVKPLPGFQAEPAFEF</sequence>
<comment type="caution">
    <text evidence="4">The sequence shown here is derived from an EMBL/GenBank/DDBJ whole genome shotgun (WGS) entry which is preliminary data.</text>
</comment>
<dbReference type="GO" id="GO:0032259">
    <property type="term" value="P:methylation"/>
    <property type="evidence" value="ECO:0007669"/>
    <property type="project" value="UniProtKB-KW"/>
</dbReference>
<keyword evidence="4" id="KW-0808">Transferase</keyword>
<evidence type="ECO:0000256" key="2">
    <source>
        <dbReference type="ARBA" id="ARBA00013346"/>
    </source>
</evidence>
<name>A0A844QIB8_9HYPH</name>
<dbReference type="GO" id="GO:0004719">
    <property type="term" value="F:protein-L-isoaspartate (D-aspartate) O-methyltransferase activity"/>
    <property type="evidence" value="ECO:0007669"/>
    <property type="project" value="InterPro"/>
</dbReference>
<keyword evidence="4" id="KW-0489">Methyltransferase</keyword>
<dbReference type="InterPro" id="IPR000682">
    <property type="entry name" value="PCMT"/>
</dbReference>